<evidence type="ECO:0000313" key="11">
    <source>
        <dbReference type="EMBL" id="GAA4029308.1"/>
    </source>
</evidence>
<dbReference type="SUPFAM" id="SSF64438">
    <property type="entry name" value="CNF1/YfiH-like putative cysteine hydrolases"/>
    <property type="match status" value="1"/>
</dbReference>
<evidence type="ECO:0000256" key="3">
    <source>
        <dbReference type="ARBA" id="ARBA00022679"/>
    </source>
</evidence>
<keyword evidence="4" id="KW-0479">Metal-binding</keyword>
<comment type="catalytic activity">
    <reaction evidence="1">
        <text>inosine + phosphate = alpha-D-ribose 1-phosphate + hypoxanthine</text>
        <dbReference type="Rhea" id="RHEA:27646"/>
        <dbReference type="ChEBI" id="CHEBI:17368"/>
        <dbReference type="ChEBI" id="CHEBI:17596"/>
        <dbReference type="ChEBI" id="CHEBI:43474"/>
        <dbReference type="ChEBI" id="CHEBI:57720"/>
        <dbReference type="EC" id="2.4.2.1"/>
    </reaction>
    <physiologicalReaction direction="left-to-right" evidence="1">
        <dbReference type="Rhea" id="RHEA:27647"/>
    </physiologicalReaction>
</comment>
<keyword evidence="5" id="KW-0378">Hydrolase</keyword>
<evidence type="ECO:0000256" key="6">
    <source>
        <dbReference type="ARBA" id="ARBA00022833"/>
    </source>
</evidence>
<dbReference type="NCBIfam" id="TIGR00726">
    <property type="entry name" value="peptidoglycan editing factor PgeF"/>
    <property type="match status" value="1"/>
</dbReference>
<keyword evidence="12" id="KW-1185">Reference proteome</keyword>
<dbReference type="Gene3D" id="3.60.140.10">
    <property type="entry name" value="CNF1/YfiH-like putative cysteine hydrolases"/>
    <property type="match status" value="1"/>
</dbReference>
<evidence type="ECO:0000256" key="7">
    <source>
        <dbReference type="ARBA" id="ARBA00047989"/>
    </source>
</evidence>
<sequence>MQIDWPDAPRNISAISTLRSGGVSLPPYDDGAGGGGFNLGIHVADNPVHVQQNRARLRQLLPADPAWLTQIHGTTVLDAASVIDAPDADASISTEAGVVCAILTADCLPILFSDVAGAVVGAAHAGWRGLAAGVLQQTVAAMRLAGASEIVAWLGPAIGPQQFEVGQDVVDAFVTRDPHCATAFRPFTGRPGKYFADIALLARQTLATIGVERVAGGEQCTVTDRERYFSFRRDQQTGRMASLIWINP</sequence>
<dbReference type="CDD" id="cd16833">
    <property type="entry name" value="YfiH"/>
    <property type="match status" value="1"/>
</dbReference>
<protein>
    <recommendedName>
        <fullName evidence="10">Purine nucleoside phosphorylase</fullName>
    </recommendedName>
</protein>
<dbReference type="InterPro" id="IPR038371">
    <property type="entry name" value="Cu_polyphenol_OxRdtase_sf"/>
</dbReference>
<comment type="caution">
    <text evidence="11">The sequence shown here is derived from an EMBL/GenBank/DDBJ whole genome shotgun (WGS) entry which is preliminary data.</text>
</comment>
<evidence type="ECO:0000256" key="4">
    <source>
        <dbReference type="ARBA" id="ARBA00022723"/>
    </source>
</evidence>
<keyword evidence="6" id="KW-0862">Zinc</keyword>
<keyword evidence="3" id="KW-0808">Transferase</keyword>
<accession>A0ABP7TQ90</accession>
<evidence type="ECO:0000256" key="10">
    <source>
        <dbReference type="RuleBase" id="RU361274"/>
    </source>
</evidence>
<dbReference type="PANTHER" id="PTHR30616">
    <property type="entry name" value="UNCHARACTERIZED PROTEIN YFIH"/>
    <property type="match status" value="1"/>
</dbReference>
<organism evidence="11 12">
    <name type="scientific">Actimicrobium antarcticum</name>
    <dbReference type="NCBI Taxonomy" id="1051899"/>
    <lineage>
        <taxon>Bacteria</taxon>
        <taxon>Pseudomonadati</taxon>
        <taxon>Pseudomonadota</taxon>
        <taxon>Betaproteobacteria</taxon>
        <taxon>Burkholderiales</taxon>
        <taxon>Oxalobacteraceae</taxon>
        <taxon>Actimicrobium</taxon>
    </lineage>
</organism>
<dbReference type="Proteomes" id="UP001501353">
    <property type="component" value="Unassembled WGS sequence"/>
</dbReference>
<dbReference type="PANTHER" id="PTHR30616:SF2">
    <property type="entry name" value="PURINE NUCLEOSIDE PHOSPHORYLASE LACC1"/>
    <property type="match status" value="1"/>
</dbReference>
<name>A0ABP7TQ90_9BURK</name>
<evidence type="ECO:0000256" key="8">
    <source>
        <dbReference type="ARBA" id="ARBA00048968"/>
    </source>
</evidence>
<evidence type="ECO:0000256" key="5">
    <source>
        <dbReference type="ARBA" id="ARBA00022801"/>
    </source>
</evidence>
<evidence type="ECO:0000313" key="12">
    <source>
        <dbReference type="Proteomes" id="UP001501353"/>
    </source>
</evidence>
<dbReference type="InterPro" id="IPR003730">
    <property type="entry name" value="Cu_polyphenol_OxRdtase"/>
</dbReference>
<evidence type="ECO:0000256" key="2">
    <source>
        <dbReference type="ARBA" id="ARBA00007353"/>
    </source>
</evidence>
<proteinExistence type="inferred from homology"/>
<gene>
    <name evidence="11" type="primary">pgeF</name>
    <name evidence="11" type="ORF">GCM10022212_29330</name>
</gene>
<comment type="similarity">
    <text evidence="2 10">Belongs to the purine nucleoside phosphorylase YfiH/LACC1 family.</text>
</comment>
<comment type="catalytic activity">
    <reaction evidence="7">
        <text>adenosine + H2O + H(+) = inosine + NH4(+)</text>
        <dbReference type="Rhea" id="RHEA:24408"/>
        <dbReference type="ChEBI" id="CHEBI:15377"/>
        <dbReference type="ChEBI" id="CHEBI:15378"/>
        <dbReference type="ChEBI" id="CHEBI:16335"/>
        <dbReference type="ChEBI" id="CHEBI:17596"/>
        <dbReference type="ChEBI" id="CHEBI:28938"/>
        <dbReference type="EC" id="3.5.4.4"/>
    </reaction>
    <physiologicalReaction direction="left-to-right" evidence="7">
        <dbReference type="Rhea" id="RHEA:24409"/>
    </physiologicalReaction>
</comment>
<comment type="catalytic activity">
    <reaction evidence="8">
        <text>adenosine + phosphate = alpha-D-ribose 1-phosphate + adenine</text>
        <dbReference type="Rhea" id="RHEA:27642"/>
        <dbReference type="ChEBI" id="CHEBI:16335"/>
        <dbReference type="ChEBI" id="CHEBI:16708"/>
        <dbReference type="ChEBI" id="CHEBI:43474"/>
        <dbReference type="ChEBI" id="CHEBI:57720"/>
        <dbReference type="EC" id="2.4.2.1"/>
    </reaction>
    <physiologicalReaction direction="left-to-right" evidence="8">
        <dbReference type="Rhea" id="RHEA:27643"/>
    </physiologicalReaction>
</comment>
<dbReference type="InterPro" id="IPR011324">
    <property type="entry name" value="Cytotoxic_necrot_fac-like_cat"/>
</dbReference>
<dbReference type="EMBL" id="BAAAZE010000012">
    <property type="protein sequence ID" value="GAA4029308.1"/>
    <property type="molecule type" value="Genomic_DNA"/>
</dbReference>
<dbReference type="Pfam" id="PF02578">
    <property type="entry name" value="Cu-oxidase_4"/>
    <property type="match status" value="1"/>
</dbReference>
<evidence type="ECO:0000256" key="1">
    <source>
        <dbReference type="ARBA" id="ARBA00000553"/>
    </source>
</evidence>
<comment type="catalytic activity">
    <reaction evidence="9">
        <text>S-methyl-5'-thioadenosine + phosphate = 5-(methylsulfanyl)-alpha-D-ribose 1-phosphate + adenine</text>
        <dbReference type="Rhea" id="RHEA:11852"/>
        <dbReference type="ChEBI" id="CHEBI:16708"/>
        <dbReference type="ChEBI" id="CHEBI:17509"/>
        <dbReference type="ChEBI" id="CHEBI:43474"/>
        <dbReference type="ChEBI" id="CHEBI:58533"/>
        <dbReference type="EC" id="2.4.2.28"/>
    </reaction>
    <physiologicalReaction direction="left-to-right" evidence="9">
        <dbReference type="Rhea" id="RHEA:11853"/>
    </physiologicalReaction>
</comment>
<reference evidence="12" key="1">
    <citation type="journal article" date="2019" name="Int. J. Syst. Evol. Microbiol.">
        <title>The Global Catalogue of Microorganisms (GCM) 10K type strain sequencing project: providing services to taxonomists for standard genome sequencing and annotation.</title>
        <authorList>
            <consortium name="The Broad Institute Genomics Platform"/>
            <consortium name="The Broad Institute Genome Sequencing Center for Infectious Disease"/>
            <person name="Wu L."/>
            <person name="Ma J."/>
        </authorList>
    </citation>
    <scope>NUCLEOTIDE SEQUENCE [LARGE SCALE GENOMIC DNA]</scope>
    <source>
        <strain evidence="12">JCM 16673</strain>
    </source>
</reference>
<evidence type="ECO:0000256" key="9">
    <source>
        <dbReference type="ARBA" id="ARBA00049893"/>
    </source>
</evidence>